<dbReference type="Proteomes" id="UP001212997">
    <property type="component" value="Unassembled WGS sequence"/>
</dbReference>
<dbReference type="AlphaFoldDB" id="A0AAD5V5X5"/>
<organism evidence="1 2">
    <name type="scientific">Meripilus lineatus</name>
    <dbReference type="NCBI Taxonomy" id="2056292"/>
    <lineage>
        <taxon>Eukaryota</taxon>
        <taxon>Fungi</taxon>
        <taxon>Dikarya</taxon>
        <taxon>Basidiomycota</taxon>
        <taxon>Agaricomycotina</taxon>
        <taxon>Agaricomycetes</taxon>
        <taxon>Polyporales</taxon>
        <taxon>Meripilaceae</taxon>
        <taxon>Meripilus</taxon>
    </lineage>
</organism>
<sequence>MFRNVARILHAVLEEDPSALNEVLDINTFLIMQTDVVLHSTEDDARCSLAQFFNYMVEEYFFRSLGESIPDALPELALFLSSNAKADIKRIVDYVTTIFSSYARPHAIQDIRVAVSQHPELARTDILHPTLSFLLFSRDFCTHIPDAIPLFIEAGIVDIIGDLCALDFPDPERKLDISQEYIPPALRLVCCILLTLVYEVFPGCVRHLRHTNPSGFFDIFPWMMDYCHTRPGLNSRKQIQDEFYRELFELYFISADPLQPLTGEWIIDILFSQIARRRAVTIGRNLKKRGFSDMTRICQELIRWRLSSWTTHSGTTPLLVDYSDHITLNYNLLDFLAYMLEVEPSLILSDFSVQEFRYLLPPNPSDIDKRAPPTYNPEAILQTLAASCRKRLSDPTKPDHKSFLGFLSSIDSEREYDVLFLDTLLDVLRPFAQSTFDAYAVASTFTRFPALDRYHLIHPTYPFLLAIIGLCDLAPQPPRFLSLASHRKILEEITFLQKATSSGGHVGRNQSFRDVILRHVPGLRSHWQNHRMSGPVVLNNRLSALPLESTIVASRIGPDEDQSCTLVVILSEPSDMSVKNEAMRALLCYAALPETQWTSIITAFRRMQSHELSNLFFTAGHYIDSFWDTNHSTQLLQSLRRLTRISSVSGDDHAIVQNTIDRLKRMFTTASEGDEVMQKRIAKSGILNVVVNPPRDAIEDFFDSYLERA</sequence>
<dbReference type="EMBL" id="JANAWD010000112">
    <property type="protein sequence ID" value="KAJ3486732.1"/>
    <property type="molecule type" value="Genomic_DNA"/>
</dbReference>
<accession>A0AAD5V5X5</accession>
<keyword evidence="2" id="KW-1185">Reference proteome</keyword>
<evidence type="ECO:0000313" key="2">
    <source>
        <dbReference type="Proteomes" id="UP001212997"/>
    </source>
</evidence>
<comment type="caution">
    <text evidence="1">The sequence shown here is derived from an EMBL/GenBank/DDBJ whole genome shotgun (WGS) entry which is preliminary data.</text>
</comment>
<gene>
    <name evidence="1" type="ORF">NLI96_g4032</name>
</gene>
<reference evidence="1" key="1">
    <citation type="submission" date="2022-07" db="EMBL/GenBank/DDBJ databases">
        <title>Genome Sequence of Physisporinus lineatus.</title>
        <authorList>
            <person name="Buettner E."/>
        </authorList>
    </citation>
    <scope>NUCLEOTIDE SEQUENCE</scope>
    <source>
        <strain evidence="1">VT162</strain>
    </source>
</reference>
<evidence type="ECO:0000313" key="1">
    <source>
        <dbReference type="EMBL" id="KAJ3486732.1"/>
    </source>
</evidence>
<protein>
    <submittedName>
        <fullName evidence="1">Uncharacterized protein</fullName>
    </submittedName>
</protein>
<proteinExistence type="predicted"/>
<name>A0AAD5V5X5_9APHY</name>